<gene>
    <name evidence="2" type="ORF">H4R34_006368</name>
</gene>
<evidence type="ECO:0000256" key="1">
    <source>
        <dbReference type="SAM" id="MobiDB-lite"/>
    </source>
</evidence>
<sequence length="64" mass="6489">MSTTTNHAAHSAPTSTPPSPGPCFGCTLVSAVTFGGLSGMAFLQAAKLTPALWARRWMLGGIGV</sequence>
<protein>
    <recommendedName>
        <fullName evidence="4">DUF4536 domain-containing protein</fullName>
    </recommendedName>
</protein>
<dbReference type="AlphaFoldDB" id="A0A9W8AUD5"/>
<dbReference type="Proteomes" id="UP001151582">
    <property type="component" value="Unassembled WGS sequence"/>
</dbReference>
<proteinExistence type="predicted"/>
<dbReference type="EMBL" id="JANBQB010002295">
    <property type="protein sequence ID" value="KAJ1967660.1"/>
    <property type="molecule type" value="Genomic_DNA"/>
</dbReference>
<keyword evidence="3" id="KW-1185">Reference proteome</keyword>
<evidence type="ECO:0000313" key="2">
    <source>
        <dbReference type="EMBL" id="KAJ1967660.1"/>
    </source>
</evidence>
<evidence type="ECO:0000313" key="3">
    <source>
        <dbReference type="Proteomes" id="UP001151582"/>
    </source>
</evidence>
<feature type="non-terminal residue" evidence="2">
    <location>
        <position position="64"/>
    </location>
</feature>
<accession>A0A9W8AUD5</accession>
<organism evidence="2 3">
    <name type="scientific">Dimargaris verticillata</name>
    <dbReference type="NCBI Taxonomy" id="2761393"/>
    <lineage>
        <taxon>Eukaryota</taxon>
        <taxon>Fungi</taxon>
        <taxon>Fungi incertae sedis</taxon>
        <taxon>Zoopagomycota</taxon>
        <taxon>Kickxellomycotina</taxon>
        <taxon>Dimargaritomycetes</taxon>
        <taxon>Dimargaritales</taxon>
        <taxon>Dimargaritaceae</taxon>
        <taxon>Dimargaris</taxon>
    </lineage>
</organism>
<reference evidence="2" key="1">
    <citation type="submission" date="2022-07" db="EMBL/GenBank/DDBJ databases">
        <title>Phylogenomic reconstructions and comparative analyses of Kickxellomycotina fungi.</title>
        <authorList>
            <person name="Reynolds N.K."/>
            <person name="Stajich J.E."/>
            <person name="Barry K."/>
            <person name="Grigoriev I.V."/>
            <person name="Crous P."/>
            <person name="Smith M.E."/>
        </authorList>
    </citation>
    <scope>NUCLEOTIDE SEQUENCE</scope>
    <source>
        <strain evidence="2">RSA 567</strain>
    </source>
</reference>
<evidence type="ECO:0008006" key="4">
    <source>
        <dbReference type="Google" id="ProtNLM"/>
    </source>
</evidence>
<comment type="caution">
    <text evidence="2">The sequence shown here is derived from an EMBL/GenBank/DDBJ whole genome shotgun (WGS) entry which is preliminary data.</text>
</comment>
<name>A0A9W8AUD5_9FUNG</name>
<feature type="region of interest" description="Disordered" evidence="1">
    <location>
        <begin position="1"/>
        <end position="21"/>
    </location>
</feature>